<dbReference type="InterPro" id="IPR010247">
    <property type="entry name" value="HutG_amidohyd"/>
</dbReference>
<organism evidence="1 2">
    <name type="scientific">Novosphingobium pentaromativorans</name>
    <dbReference type="NCBI Taxonomy" id="205844"/>
    <lineage>
        <taxon>Bacteria</taxon>
        <taxon>Pseudomonadati</taxon>
        <taxon>Pseudomonadota</taxon>
        <taxon>Alphaproteobacteria</taxon>
        <taxon>Sphingomonadales</taxon>
        <taxon>Sphingomonadaceae</taxon>
        <taxon>Novosphingobium</taxon>
    </lineage>
</organism>
<dbReference type="AlphaFoldDB" id="A0A2W5NQ36"/>
<dbReference type="InterPro" id="IPR007709">
    <property type="entry name" value="N-FG_amidohydro"/>
</dbReference>
<gene>
    <name evidence="1" type="primary">hutG</name>
    <name evidence="1" type="ORF">DI555_09470</name>
</gene>
<dbReference type="NCBIfam" id="TIGR02017">
    <property type="entry name" value="hutG_amidohyd"/>
    <property type="match status" value="1"/>
</dbReference>
<dbReference type="Gene3D" id="3.40.630.40">
    <property type="entry name" value="Zn-dependent exopeptidases"/>
    <property type="match status" value="1"/>
</dbReference>
<protein>
    <submittedName>
        <fullName evidence="1">N-formylglutamate deformylase</fullName>
    </submittedName>
</protein>
<evidence type="ECO:0000313" key="2">
    <source>
        <dbReference type="Proteomes" id="UP000249082"/>
    </source>
</evidence>
<dbReference type="SUPFAM" id="SSF53187">
    <property type="entry name" value="Zn-dependent exopeptidases"/>
    <property type="match status" value="1"/>
</dbReference>
<dbReference type="Proteomes" id="UP000249082">
    <property type="component" value="Unassembled WGS sequence"/>
</dbReference>
<evidence type="ECO:0000313" key="1">
    <source>
        <dbReference type="EMBL" id="PZQ55526.1"/>
    </source>
</evidence>
<sequence>MEPFVLHRGDAPLIVAFPHVGADLADIGPAFRSEWLARRDADWWVDDLYAFARELGATTIAARVSRSVIDLNRDPSGASLYPGQATTELCPTTTFDGEPLYKAEGPDEAGIARRRALWFDPYHAALRSEIERLRKLHGKVVLYDAHSIRSHVPRLFDGELPQFNIGTNLGQTCDPALSAAVTQVCKASGLSHVLDGRFRGGWTTRHYGEPASGVHAIQMELAIRGYMDEPEVPSEANWPVPFSADRAAALTPILQDVLKAALAFART</sequence>
<dbReference type="Pfam" id="PF05013">
    <property type="entry name" value="FGase"/>
    <property type="match status" value="1"/>
</dbReference>
<dbReference type="EMBL" id="QFPX01000006">
    <property type="protein sequence ID" value="PZQ55526.1"/>
    <property type="molecule type" value="Genomic_DNA"/>
</dbReference>
<proteinExistence type="predicted"/>
<reference evidence="1 2" key="1">
    <citation type="submission" date="2017-08" db="EMBL/GenBank/DDBJ databases">
        <title>Infants hospitalized years apart are colonized by the same room-sourced microbial strains.</title>
        <authorList>
            <person name="Brooks B."/>
            <person name="Olm M.R."/>
            <person name="Firek B.A."/>
            <person name="Baker R."/>
            <person name="Thomas B.C."/>
            <person name="Morowitz M.J."/>
            <person name="Banfield J.F."/>
        </authorList>
    </citation>
    <scope>NUCLEOTIDE SEQUENCE [LARGE SCALE GENOMIC DNA]</scope>
    <source>
        <strain evidence="1">S2_005_002_R2_33</strain>
    </source>
</reference>
<comment type="caution">
    <text evidence="1">The sequence shown here is derived from an EMBL/GenBank/DDBJ whole genome shotgun (WGS) entry which is preliminary data.</text>
</comment>
<accession>A0A2W5NQ36</accession>
<name>A0A2W5NQ36_9SPHN</name>